<dbReference type="PANTHER" id="PTHR33336:SF15">
    <property type="entry name" value="ABM DOMAIN-CONTAINING PROTEIN"/>
    <property type="match status" value="1"/>
</dbReference>
<dbReference type="PANTHER" id="PTHR33336">
    <property type="entry name" value="QUINOL MONOOXYGENASE YGIN-RELATED"/>
    <property type="match status" value="1"/>
</dbReference>
<dbReference type="RefSeq" id="WP_378610855.1">
    <property type="nucleotide sequence ID" value="NZ_JBHSAX010000003.1"/>
</dbReference>
<accession>A0ABV8DMC5</accession>
<dbReference type="PROSITE" id="PS51725">
    <property type="entry name" value="ABM"/>
    <property type="match status" value="1"/>
</dbReference>
<dbReference type="EMBL" id="JBHSAX010000003">
    <property type="protein sequence ID" value="MFC3961100.1"/>
    <property type="molecule type" value="Genomic_DNA"/>
</dbReference>
<dbReference type="InterPro" id="IPR011008">
    <property type="entry name" value="Dimeric_a/b-barrel"/>
</dbReference>
<dbReference type="EC" id="1.-.-.-" evidence="2"/>
<evidence type="ECO:0000313" key="3">
    <source>
        <dbReference type="Proteomes" id="UP001595696"/>
    </source>
</evidence>
<feature type="domain" description="ABM" evidence="1">
    <location>
        <begin position="3"/>
        <end position="91"/>
    </location>
</feature>
<dbReference type="InterPro" id="IPR050744">
    <property type="entry name" value="AI-2_Isomerase_LsrG"/>
</dbReference>
<dbReference type="SUPFAM" id="SSF54909">
    <property type="entry name" value="Dimeric alpha+beta barrel"/>
    <property type="match status" value="1"/>
</dbReference>
<evidence type="ECO:0000313" key="2">
    <source>
        <dbReference type="EMBL" id="MFC3961100.1"/>
    </source>
</evidence>
<dbReference type="Proteomes" id="UP001595696">
    <property type="component" value="Unassembled WGS sequence"/>
</dbReference>
<organism evidence="2 3">
    <name type="scientific">Nocardia jiangsuensis</name>
    <dbReference type="NCBI Taxonomy" id="1691563"/>
    <lineage>
        <taxon>Bacteria</taxon>
        <taxon>Bacillati</taxon>
        <taxon>Actinomycetota</taxon>
        <taxon>Actinomycetes</taxon>
        <taxon>Mycobacteriales</taxon>
        <taxon>Nocardiaceae</taxon>
        <taxon>Nocardia</taxon>
    </lineage>
</organism>
<protein>
    <submittedName>
        <fullName evidence="2">Quinol monooxygenase</fullName>
        <ecNumber evidence="2">1.-.-.-</ecNumber>
    </submittedName>
</protein>
<dbReference type="Gene3D" id="3.30.70.100">
    <property type="match status" value="1"/>
</dbReference>
<sequence>MFALVVRFDLIDTEKAADFDDLVEETVAAIREREPGTLVYATHTVENEPLARVFYEVYRDRDAFEEHERQPHTRRFLDSRGEFVESFRVEFLAPAAVKGIPG</sequence>
<dbReference type="InterPro" id="IPR007138">
    <property type="entry name" value="ABM_dom"/>
</dbReference>
<comment type="caution">
    <text evidence="2">The sequence shown here is derived from an EMBL/GenBank/DDBJ whole genome shotgun (WGS) entry which is preliminary data.</text>
</comment>
<proteinExistence type="predicted"/>
<dbReference type="GO" id="GO:0004497">
    <property type="term" value="F:monooxygenase activity"/>
    <property type="evidence" value="ECO:0007669"/>
    <property type="project" value="UniProtKB-KW"/>
</dbReference>
<dbReference type="Pfam" id="PF03992">
    <property type="entry name" value="ABM"/>
    <property type="match status" value="1"/>
</dbReference>
<evidence type="ECO:0000259" key="1">
    <source>
        <dbReference type="PROSITE" id="PS51725"/>
    </source>
</evidence>
<gene>
    <name evidence="2" type="ORF">ACFO0B_03760</name>
</gene>
<name>A0ABV8DMC5_9NOCA</name>
<keyword evidence="3" id="KW-1185">Reference proteome</keyword>
<keyword evidence="2" id="KW-0503">Monooxygenase</keyword>
<reference evidence="3" key="1">
    <citation type="journal article" date="2019" name="Int. J. Syst. Evol. Microbiol.">
        <title>The Global Catalogue of Microorganisms (GCM) 10K type strain sequencing project: providing services to taxonomists for standard genome sequencing and annotation.</title>
        <authorList>
            <consortium name="The Broad Institute Genomics Platform"/>
            <consortium name="The Broad Institute Genome Sequencing Center for Infectious Disease"/>
            <person name="Wu L."/>
            <person name="Ma J."/>
        </authorList>
    </citation>
    <scope>NUCLEOTIDE SEQUENCE [LARGE SCALE GENOMIC DNA]</scope>
    <source>
        <strain evidence="3">CGMCC 4.7330</strain>
    </source>
</reference>
<keyword evidence="2" id="KW-0560">Oxidoreductase</keyword>